<proteinExistence type="predicted"/>
<organism evidence="1">
    <name type="scientific">Clostridioides difficile</name>
    <name type="common">Peptoclostridium difficile</name>
    <dbReference type="NCBI Taxonomy" id="1496"/>
    <lineage>
        <taxon>Bacteria</taxon>
        <taxon>Bacillati</taxon>
        <taxon>Bacillota</taxon>
        <taxon>Clostridia</taxon>
        <taxon>Peptostreptococcales</taxon>
        <taxon>Peptostreptococcaceae</taxon>
        <taxon>Clostridioides</taxon>
    </lineage>
</organism>
<protein>
    <submittedName>
        <fullName evidence="1">Uncharacterized protein</fullName>
    </submittedName>
</protein>
<evidence type="ECO:0000313" key="1">
    <source>
        <dbReference type="EMBL" id="CDT77791.1"/>
    </source>
</evidence>
<dbReference type="EMBL" id="LK933474">
    <property type="protein sequence ID" value="CDT77791.1"/>
    <property type="molecule type" value="Genomic_DNA"/>
</dbReference>
<name>A0A069AV05_CLODI</name>
<sequence length="106" mass="12246">MKEIVALENGAVVGKKEEKQARDEEAQLVFFVNAFFFERVVQPADGRRRLNIGFFLNLADFGFDAEHEVENAARDVFGQCFQRELPLVFHAFFRYAAIKVEMGKNR</sequence>
<gene>
    <name evidence="1" type="ORF">BN1095_7620001</name>
</gene>
<reference evidence="1" key="1">
    <citation type="submission" date="2014-07" db="EMBL/GenBank/DDBJ databases">
        <authorList>
            <person name="Monot Marc"/>
        </authorList>
    </citation>
    <scope>NUCLEOTIDE SEQUENCE</scope>
    <source>
        <strain evidence="1">7032989</strain>
    </source>
</reference>
<dbReference type="AlphaFoldDB" id="A0A069AV05"/>
<accession>A0A069AV05</accession>